<reference evidence="1" key="1">
    <citation type="submission" date="2021-06" db="EMBL/GenBank/DDBJ databases">
        <authorList>
            <person name="Kallberg Y."/>
            <person name="Tangrot J."/>
            <person name="Rosling A."/>
        </authorList>
    </citation>
    <scope>NUCLEOTIDE SEQUENCE</scope>
    <source>
        <strain evidence="1">IL203A</strain>
    </source>
</reference>
<gene>
    <name evidence="1" type="ORF">DHETER_LOCUS5884</name>
</gene>
<evidence type="ECO:0000313" key="1">
    <source>
        <dbReference type="EMBL" id="CAG8566782.1"/>
    </source>
</evidence>
<proteinExistence type="predicted"/>
<feature type="non-terminal residue" evidence="1">
    <location>
        <position position="42"/>
    </location>
</feature>
<accession>A0ACA9M4C6</accession>
<evidence type="ECO:0000313" key="2">
    <source>
        <dbReference type="Proteomes" id="UP000789702"/>
    </source>
</evidence>
<comment type="caution">
    <text evidence="1">The sequence shown here is derived from an EMBL/GenBank/DDBJ whole genome shotgun (WGS) entry which is preliminary data.</text>
</comment>
<sequence length="42" mass="4614">MSKFSNYLRLPSLNGFPIKTVKAGTGDNVDRDTSHTVTSRDS</sequence>
<keyword evidence="2" id="KW-1185">Reference proteome</keyword>
<dbReference type="EMBL" id="CAJVPU010006944">
    <property type="protein sequence ID" value="CAG8566782.1"/>
    <property type="molecule type" value="Genomic_DNA"/>
</dbReference>
<protein>
    <submittedName>
        <fullName evidence="1">17082_t:CDS:1</fullName>
    </submittedName>
</protein>
<name>A0ACA9M4C6_9GLOM</name>
<dbReference type="Proteomes" id="UP000789702">
    <property type="component" value="Unassembled WGS sequence"/>
</dbReference>
<organism evidence="1 2">
    <name type="scientific">Dentiscutata heterogama</name>
    <dbReference type="NCBI Taxonomy" id="1316150"/>
    <lineage>
        <taxon>Eukaryota</taxon>
        <taxon>Fungi</taxon>
        <taxon>Fungi incertae sedis</taxon>
        <taxon>Mucoromycota</taxon>
        <taxon>Glomeromycotina</taxon>
        <taxon>Glomeromycetes</taxon>
        <taxon>Diversisporales</taxon>
        <taxon>Gigasporaceae</taxon>
        <taxon>Dentiscutata</taxon>
    </lineage>
</organism>